<dbReference type="EMBL" id="OZ020110">
    <property type="protein sequence ID" value="CAK9262802.1"/>
    <property type="molecule type" value="Genomic_DNA"/>
</dbReference>
<evidence type="ECO:0000313" key="5">
    <source>
        <dbReference type="EMBL" id="CAK9262802.1"/>
    </source>
</evidence>
<sequence length="214" mass="23287">MCFETGCSSVSSSSSSSSSRMQAAHKAHCHQANRLQTLSQMREAFDLLDRDGDGNIMESDLTEFLQISNLQNKTTSLSPDEIKRMIAVADMNGDGAVSFDEFRTLLLLQQEKNTNPFGAATPPTRRTTQTSAGGSTYLEDMFRVLDRNGDGVLCSEDLKQVMNTIMGQALSADDLAYMLATASTGGGSSGHDSYVSFQDFVRFMTTSPNLTKVF</sequence>
<protein>
    <recommendedName>
        <fullName evidence="4">EF-hand domain-containing protein</fullName>
    </recommendedName>
</protein>
<evidence type="ECO:0000259" key="4">
    <source>
        <dbReference type="PROSITE" id="PS50222"/>
    </source>
</evidence>
<dbReference type="PROSITE" id="PS00018">
    <property type="entry name" value="EF_HAND_1"/>
    <property type="match status" value="2"/>
</dbReference>
<feature type="domain" description="EF-hand" evidence="4">
    <location>
        <begin position="133"/>
        <end position="168"/>
    </location>
</feature>
<feature type="compositionally biased region" description="Low complexity" evidence="3">
    <location>
        <begin position="8"/>
        <end position="19"/>
    </location>
</feature>
<dbReference type="Gene3D" id="1.10.238.10">
    <property type="entry name" value="EF-hand"/>
    <property type="match status" value="1"/>
</dbReference>
<dbReference type="InterPro" id="IPR002048">
    <property type="entry name" value="EF_hand_dom"/>
</dbReference>
<organism evidence="5 6">
    <name type="scientific">Sphagnum jensenii</name>
    <dbReference type="NCBI Taxonomy" id="128206"/>
    <lineage>
        <taxon>Eukaryota</taxon>
        <taxon>Viridiplantae</taxon>
        <taxon>Streptophyta</taxon>
        <taxon>Embryophyta</taxon>
        <taxon>Bryophyta</taxon>
        <taxon>Sphagnophytina</taxon>
        <taxon>Sphagnopsida</taxon>
        <taxon>Sphagnales</taxon>
        <taxon>Sphagnaceae</taxon>
        <taxon>Sphagnum</taxon>
    </lineage>
</organism>
<feature type="region of interest" description="Disordered" evidence="3">
    <location>
        <begin position="1"/>
        <end position="24"/>
    </location>
</feature>
<feature type="domain" description="EF-hand" evidence="4">
    <location>
        <begin position="36"/>
        <end position="71"/>
    </location>
</feature>
<keyword evidence="2" id="KW-0106">Calcium</keyword>
<gene>
    <name evidence="5" type="ORF">CSSPJE1EN1_LOCUS8280</name>
</gene>
<dbReference type="InterPro" id="IPR018247">
    <property type="entry name" value="EF_Hand_1_Ca_BS"/>
</dbReference>
<keyword evidence="6" id="KW-1185">Reference proteome</keyword>
<proteinExistence type="predicted"/>
<evidence type="ECO:0000313" key="6">
    <source>
        <dbReference type="Proteomes" id="UP001497444"/>
    </source>
</evidence>
<keyword evidence="1" id="KW-0677">Repeat</keyword>
<evidence type="ECO:0000256" key="1">
    <source>
        <dbReference type="ARBA" id="ARBA00022737"/>
    </source>
</evidence>
<dbReference type="Proteomes" id="UP001497444">
    <property type="component" value="Chromosome 15"/>
</dbReference>
<dbReference type="SMART" id="SM00054">
    <property type="entry name" value="EFh"/>
    <property type="match status" value="3"/>
</dbReference>
<name>A0ABP0W8L8_9BRYO</name>
<dbReference type="InterPro" id="IPR011992">
    <property type="entry name" value="EF-hand-dom_pair"/>
</dbReference>
<feature type="domain" description="EF-hand" evidence="4">
    <location>
        <begin position="77"/>
        <end position="112"/>
    </location>
</feature>
<evidence type="ECO:0000256" key="3">
    <source>
        <dbReference type="SAM" id="MobiDB-lite"/>
    </source>
</evidence>
<dbReference type="InterPro" id="IPR050145">
    <property type="entry name" value="Centrin_CML-like"/>
</dbReference>
<dbReference type="CDD" id="cd00051">
    <property type="entry name" value="EFh"/>
    <property type="match status" value="2"/>
</dbReference>
<dbReference type="PANTHER" id="PTHR23050">
    <property type="entry name" value="CALCIUM BINDING PROTEIN"/>
    <property type="match status" value="1"/>
</dbReference>
<accession>A0ABP0W8L8</accession>
<dbReference type="SUPFAM" id="SSF47473">
    <property type="entry name" value="EF-hand"/>
    <property type="match status" value="1"/>
</dbReference>
<dbReference type="Pfam" id="PF13499">
    <property type="entry name" value="EF-hand_7"/>
    <property type="match status" value="2"/>
</dbReference>
<evidence type="ECO:0000256" key="2">
    <source>
        <dbReference type="ARBA" id="ARBA00022837"/>
    </source>
</evidence>
<reference evidence="5" key="1">
    <citation type="submission" date="2024-02" db="EMBL/GenBank/DDBJ databases">
        <authorList>
            <consortium name="ELIXIR-Norway"/>
            <consortium name="Elixir Norway"/>
        </authorList>
    </citation>
    <scope>NUCLEOTIDE SEQUENCE</scope>
</reference>
<dbReference type="PROSITE" id="PS50222">
    <property type="entry name" value="EF_HAND_2"/>
    <property type="match status" value="3"/>
</dbReference>